<comment type="caution">
    <text evidence="2">The sequence shown here is derived from an EMBL/GenBank/DDBJ whole genome shotgun (WGS) entry which is preliminary data.</text>
</comment>
<proteinExistence type="predicted"/>
<dbReference type="EMBL" id="PYGJ01000026">
    <property type="protein sequence ID" value="PSL15084.1"/>
    <property type="molecule type" value="Genomic_DNA"/>
</dbReference>
<dbReference type="InterPro" id="IPR013879">
    <property type="entry name" value="DUF1761"/>
</dbReference>
<sequence length="131" mass="13793">MDFLIVIAAALASYIFGAIWYMALAQPWMTAAGVEADDTGRPVNTSGALPYITAFLCALLVAGMMRHVFSLSGIDTISAGFMAGLGIGLFLATPWLVTNYAFAGRSRTLMLIDGGYSTIGCTIMGIVLTLL</sequence>
<evidence type="ECO:0000256" key="1">
    <source>
        <dbReference type="SAM" id="Phobius"/>
    </source>
</evidence>
<feature type="transmembrane region" description="Helical" evidence="1">
    <location>
        <begin position="77"/>
        <end position="97"/>
    </location>
</feature>
<feature type="transmembrane region" description="Helical" evidence="1">
    <location>
        <begin position="48"/>
        <end position="65"/>
    </location>
</feature>
<keyword evidence="1" id="KW-0812">Transmembrane</keyword>
<keyword evidence="3" id="KW-1185">Reference proteome</keyword>
<dbReference type="AlphaFoldDB" id="A0A2P8F038"/>
<feature type="transmembrane region" description="Helical" evidence="1">
    <location>
        <begin position="109"/>
        <end position="130"/>
    </location>
</feature>
<accession>A0A2P8F038</accession>
<dbReference type="OrthoDB" id="344736at2"/>
<name>A0A2P8F038_9RHOB</name>
<gene>
    <name evidence="2" type="ORF">CLV88_1263</name>
</gene>
<evidence type="ECO:0000313" key="2">
    <source>
        <dbReference type="EMBL" id="PSL15084.1"/>
    </source>
</evidence>
<reference evidence="2 3" key="1">
    <citation type="submission" date="2018-03" db="EMBL/GenBank/DDBJ databases">
        <title>Genomic Encyclopedia of Archaeal and Bacterial Type Strains, Phase II (KMG-II): from individual species to whole genera.</title>
        <authorList>
            <person name="Goeker M."/>
        </authorList>
    </citation>
    <scope>NUCLEOTIDE SEQUENCE [LARGE SCALE GENOMIC DNA]</scope>
    <source>
        <strain evidence="2 3">DSM 100673</strain>
    </source>
</reference>
<evidence type="ECO:0000313" key="3">
    <source>
        <dbReference type="Proteomes" id="UP000240418"/>
    </source>
</evidence>
<keyword evidence="1" id="KW-0472">Membrane</keyword>
<dbReference type="Proteomes" id="UP000240418">
    <property type="component" value="Unassembled WGS sequence"/>
</dbReference>
<organism evidence="2 3">
    <name type="scientific">Shimia abyssi</name>
    <dbReference type="NCBI Taxonomy" id="1662395"/>
    <lineage>
        <taxon>Bacteria</taxon>
        <taxon>Pseudomonadati</taxon>
        <taxon>Pseudomonadota</taxon>
        <taxon>Alphaproteobacteria</taxon>
        <taxon>Rhodobacterales</taxon>
        <taxon>Roseobacteraceae</taxon>
    </lineage>
</organism>
<dbReference type="Pfam" id="PF08570">
    <property type="entry name" value="DUF1761"/>
    <property type="match status" value="1"/>
</dbReference>
<protein>
    <submittedName>
        <fullName evidence="2">Uncharacterized protein DUF1761</fullName>
    </submittedName>
</protein>
<dbReference type="RefSeq" id="WP_106610526.1">
    <property type="nucleotide sequence ID" value="NZ_PYGJ01000026.1"/>
</dbReference>
<keyword evidence="1" id="KW-1133">Transmembrane helix</keyword>